<name>A0AAD4EY60_9PEZI</name>
<feature type="domain" description="Ubiquitin-like protease family profile" evidence="10">
    <location>
        <begin position="554"/>
        <end position="710"/>
    </location>
</feature>
<reference evidence="11" key="1">
    <citation type="submission" date="2023-02" db="EMBL/GenBank/DDBJ databases">
        <authorList>
            <person name="Palmer J.M."/>
        </authorList>
    </citation>
    <scope>NUCLEOTIDE SEQUENCE</scope>
    <source>
        <strain evidence="11">FW57</strain>
    </source>
</reference>
<feature type="region of interest" description="Disordered" evidence="9">
    <location>
        <begin position="1104"/>
        <end position="1135"/>
    </location>
</feature>
<evidence type="ECO:0000256" key="3">
    <source>
        <dbReference type="ARBA" id="ARBA00012759"/>
    </source>
</evidence>
<keyword evidence="7" id="KW-0788">Thiol protease</keyword>
<keyword evidence="5" id="KW-0833">Ubl conjugation pathway</keyword>
<feature type="region of interest" description="Disordered" evidence="9">
    <location>
        <begin position="439"/>
        <end position="467"/>
    </location>
</feature>
<dbReference type="Gene3D" id="3.40.395.10">
    <property type="entry name" value="Adenoviral Proteinase, Chain A"/>
    <property type="match status" value="1"/>
</dbReference>
<evidence type="ECO:0000313" key="11">
    <source>
        <dbReference type="EMBL" id="KAG7289873.1"/>
    </source>
</evidence>
<feature type="compositionally biased region" description="Basic and acidic residues" evidence="9">
    <location>
        <begin position="374"/>
        <end position="387"/>
    </location>
</feature>
<evidence type="ECO:0000256" key="4">
    <source>
        <dbReference type="ARBA" id="ARBA00022670"/>
    </source>
</evidence>
<dbReference type="SMART" id="SM00248">
    <property type="entry name" value="ANK"/>
    <property type="match status" value="4"/>
</dbReference>
<keyword evidence="4" id="KW-0645">Protease</keyword>
<feature type="region of interest" description="Disordered" evidence="9">
    <location>
        <begin position="1330"/>
        <end position="1396"/>
    </location>
</feature>
<dbReference type="Pfam" id="PF02902">
    <property type="entry name" value="Peptidase_C48"/>
    <property type="match status" value="1"/>
</dbReference>
<evidence type="ECO:0000256" key="1">
    <source>
        <dbReference type="ARBA" id="ARBA00000707"/>
    </source>
</evidence>
<gene>
    <name evidence="11" type="ORF">NEMBOFW57_006250</name>
</gene>
<dbReference type="PROSITE" id="PS50600">
    <property type="entry name" value="ULP_PROTEASE"/>
    <property type="match status" value="1"/>
</dbReference>
<evidence type="ECO:0000256" key="5">
    <source>
        <dbReference type="ARBA" id="ARBA00022786"/>
    </source>
</evidence>
<feature type="compositionally biased region" description="Basic and acidic residues" evidence="9">
    <location>
        <begin position="1118"/>
        <end position="1130"/>
    </location>
</feature>
<protein>
    <recommendedName>
        <fullName evidence="3">ubiquitinyl hydrolase 1</fullName>
        <ecNumber evidence="3">3.4.19.12</ecNumber>
    </recommendedName>
</protein>
<dbReference type="PANTHER" id="PTHR13367:SF34">
    <property type="match status" value="1"/>
</dbReference>
<feature type="compositionally biased region" description="Basic and acidic residues" evidence="9">
    <location>
        <begin position="1380"/>
        <end position="1396"/>
    </location>
</feature>
<evidence type="ECO:0000259" key="10">
    <source>
        <dbReference type="PROSITE" id="PS50600"/>
    </source>
</evidence>
<comment type="similarity">
    <text evidence="2">Belongs to the peptidase C48 family.</text>
</comment>
<dbReference type="InterPro" id="IPR051346">
    <property type="entry name" value="OTU_Deubiquitinase"/>
</dbReference>
<dbReference type="InterPro" id="IPR038765">
    <property type="entry name" value="Papain-like_cys_pep_sf"/>
</dbReference>
<keyword evidence="12" id="KW-1185">Reference proteome</keyword>
<dbReference type="EC" id="3.4.19.12" evidence="3"/>
<accession>A0AAD4EY60</accession>
<dbReference type="Pfam" id="PF00023">
    <property type="entry name" value="Ank"/>
    <property type="match status" value="1"/>
</dbReference>
<dbReference type="InterPro" id="IPR002110">
    <property type="entry name" value="Ankyrin_rpt"/>
</dbReference>
<feature type="region of interest" description="Disordered" evidence="9">
    <location>
        <begin position="128"/>
        <end position="161"/>
    </location>
</feature>
<dbReference type="PROSITE" id="PS50297">
    <property type="entry name" value="ANK_REP_REGION"/>
    <property type="match status" value="3"/>
</dbReference>
<organism evidence="11 12">
    <name type="scientific">Staphylotrichum longicolle</name>
    <dbReference type="NCBI Taxonomy" id="669026"/>
    <lineage>
        <taxon>Eukaryota</taxon>
        <taxon>Fungi</taxon>
        <taxon>Dikarya</taxon>
        <taxon>Ascomycota</taxon>
        <taxon>Pezizomycotina</taxon>
        <taxon>Sordariomycetes</taxon>
        <taxon>Sordariomycetidae</taxon>
        <taxon>Sordariales</taxon>
        <taxon>Chaetomiaceae</taxon>
        <taxon>Staphylotrichum</taxon>
    </lineage>
</organism>
<comment type="caution">
    <text evidence="11">The sequence shown here is derived from an EMBL/GenBank/DDBJ whole genome shotgun (WGS) entry which is preliminary data.</text>
</comment>
<proteinExistence type="inferred from homology"/>
<dbReference type="InterPro" id="IPR003653">
    <property type="entry name" value="Peptidase_C48_C"/>
</dbReference>
<dbReference type="EMBL" id="JAHCVI010000002">
    <property type="protein sequence ID" value="KAG7289873.1"/>
    <property type="molecule type" value="Genomic_DNA"/>
</dbReference>
<keyword evidence="6" id="KW-0378">Hydrolase</keyword>
<dbReference type="GO" id="GO:0004843">
    <property type="term" value="F:cysteine-type deubiquitinase activity"/>
    <property type="evidence" value="ECO:0007669"/>
    <property type="project" value="UniProtKB-EC"/>
</dbReference>
<evidence type="ECO:0000256" key="6">
    <source>
        <dbReference type="ARBA" id="ARBA00022801"/>
    </source>
</evidence>
<feature type="compositionally biased region" description="Basic and acidic residues" evidence="9">
    <location>
        <begin position="128"/>
        <end position="140"/>
    </location>
</feature>
<dbReference type="Gene3D" id="1.25.40.20">
    <property type="entry name" value="Ankyrin repeat-containing domain"/>
    <property type="match status" value="2"/>
</dbReference>
<comment type="catalytic activity">
    <reaction evidence="1">
        <text>Thiol-dependent hydrolysis of ester, thioester, amide, peptide and isopeptide bonds formed by the C-terminal Gly of ubiquitin (a 76-residue protein attached to proteins as an intracellular targeting signal).</text>
        <dbReference type="EC" id="3.4.19.12"/>
    </reaction>
</comment>
<feature type="repeat" description="ANK" evidence="8">
    <location>
        <begin position="265"/>
        <end position="297"/>
    </location>
</feature>
<evidence type="ECO:0000256" key="8">
    <source>
        <dbReference type="PROSITE-ProRule" id="PRU00023"/>
    </source>
</evidence>
<sequence length="1396" mass="154598">MDQKMILTLLGREWFQRIWVVQEVAAARHILIKSGSTEIDGYAFGELVDMYHTRKATNPLDKVYALLGMSSNDPGIKADYESSWKYLFRELVNFSLSNPVSVRTWDAKEASVMEANGYILGEVSSAREDATRDDREHVEITGKTAPSHSDAEGEQSSHSAIQASAKTIEKGDIVEVAVIEAKGYVLGEVSSAGEDVEITWKTAAGHSDAKGEPSSRFDFQASAKAIKKGDIVCLLEEVDKKALGIMDSPLFKDKGAAMEAKYTEHGQTPLRWALEEGHGAVVKLLAENGANVDAKNEGGQTPLSWAAEKGHKAAVELLLATGKADVDAKDNNGRTPLSWAAWKGHEAIVERLLATGRADVDAKDSDGRTPLSRAAEKGHKAVVERLKPPTPAMERKSHQRNASGPLIPAFARLRLEANPQAIPRSVSSGSIVGQLQLQRQQLAGPPTRPTSTNNLPQGPRPDGEDDSVEVRRWRLSAQNPGGEVQSFTKDPNKLFQLPRGLQVDYPQAVVDRRPMWIASYGLEANSRVHDYLFPACNGPRGRIGQYFDTPWHDISLALYDIEGMIMQQDWLTFDLILHALKFILAPYEHCVWIYPNAVTDQHPPAGPARRRQKQVAATKRFWVLPCHRYGNHWAVAIYDQVTTDLFFFDSLPRPSKDDHMPFMHKVLDVVTGSAEIPPLNGQVKGRVVVCPRQKEGWECGLWVLEFTRFFFQEMRGEDGVRHPLRWMQGRLYKEYGNLGKAQDKMLRCWTNLIREVLGSTPPSAGAAYPPLHPPIPTASLAYGKQTQDAGPLSIQALDLQPHTNASVLSTLLREENIVLELGDEGASQLTALTEKMLLGALASSDPEIRVVLDVGAQIVESSNFQMAKSLLDNAPTSSTDAAIFFNDNDELSVLTRNGVVDSFLTSPFAAHTDRCLVFLDQAHTRGTDLKLPDNYRAAVTLGPGVTKDTLVQACMRMRKLGQGQSVSFIVSPEMQKRIRGLRNITDGRPLAVPDVLAWAISEAWDETVRSVPLWATQGVRHLRQEAIWKETDTTGGFTRSSVKAYLEPDAMSLEQRYSPGPATTHDTITTLMASLNLDAEPSPEDNELAAIKTKLLAFKCSTRTSSSTSPTLQEEQERELAPEIEQERQVCRPPPRKARAHNLHADVVLLARTGTIRAGSSAFVPAFTTLSTTSAAALFADDLSAFPTDLLATRDFTLAVEFSQKRNDTDPYLYDAHQRPVQWLLLTRPSTDPDHPQTMVIISPHEAALLKPTLASSTSPVSLHAYHPRLTLSHRTMEHLNTYTVPACASTWPTPPDSLITQLNLFAGQLYLRNYAEYVRMCRYLGLSYTKNSGEGEEKNEEVKGEKEEKVKGEKKEKAQEEKEEEVREVKEEKEEEEQEGKGEIEAKLETGLDVL</sequence>
<dbReference type="SUPFAM" id="SSF48403">
    <property type="entry name" value="Ankyrin repeat"/>
    <property type="match status" value="1"/>
</dbReference>
<dbReference type="GO" id="GO:0006508">
    <property type="term" value="P:proteolysis"/>
    <property type="evidence" value="ECO:0007669"/>
    <property type="project" value="UniProtKB-KW"/>
</dbReference>
<dbReference type="Proteomes" id="UP001197093">
    <property type="component" value="Unassembled WGS sequence"/>
</dbReference>
<evidence type="ECO:0000256" key="2">
    <source>
        <dbReference type="ARBA" id="ARBA00005234"/>
    </source>
</evidence>
<evidence type="ECO:0000313" key="12">
    <source>
        <dbReference type="Proteomes" id="UP001197093"/>
    </source>
</evidence>
<dbReference type="SUPFAM" id="SSF54001">
    <property type="entry name" value="Cysteine proteinases"/>
    <property type="match status" value="1"/>
</dbReference>
<keyword evidence="8" id="KW-0040">ANK repeat</keyword>
<feature type="compositionally biased region" description="Basic and acidic residues" evidence="9">
    <location>
        <begin position="1334"/>
        <end position="1373"/>
    </location>
</feature>
<dbReference type="PANTHER" id="PTHR13367">
    <property type="entry name" value="UBIQUITIN THIOESTERASE"/>
    <property type="match status" value="1"/>
</dbReference>
<feature type="repeat" description="ANK" evidence="8">
    <location>
        <begin position="298"/>
        <end position="331"/>
    </location>
</feature>
<evidence type="ECO:0000256" key="9">
    <source>
        <dbReference type="SAM" id="MobiDB-lite"/>
    </source>
</evidence>
<feature type="repeat" description="ANK" evidence="8">
    <location>
        <begin position="332"/>
        <end position="365"/>
    </location>
</feature>
<feature type="region of interest" description="Disordered" evidence="9">
    <location>
        <begin position="360"/>
        <end position="404"/>
    </location>
</feature>
<dbReference type="InterPro" id="IPR036770">
    <property type="entry name" value="Ankyrin_rpt-contain_sf"/>
</dbReference>
<dbReference type="PROSITE" id="PS50088">
    <property type="entry name" value="ANK_REPEAT"/>
    <property type="match status" value="3"/>
</dbReference>
<evidence type="ECO:0000256" key="7">
    <source>
        <dbReference type="ARBA" id="ARBA00022807"/>
    </source>
</evidence>
<dbReference type="Pfam" id="PF12796">
    <property type="entry name" value="Ank_2"/>
    <property type="match status" value="1"/>
</dbReference>